<dbReference type="InterPro" id="IPR050345">
    <property type="entry name" value="Aliph_Amidase/BUP"/>
</dbReference>
<evidence type="ECO:0000313" key="3">
    <source>
        <dbReference type="EMBL" id="CAD7287555.1"/>
    </source>
</evidence>
<dbReference type="InterPro" id="IPR036526">
    <property type="entry name" value="C-N_Hydrolase_sf"/>
</dbReference>
<keyword evidence="1 3" id="KW-0378">Hydrolase</keyword>
<dbReference type="Pfam" id="PF00795">
    <property type="entry name" value="CN_hydrolase"/>
    <property type="match status" value="1"/>
</dbReference>
<keyword evidence="4" id="KW-1185">Reference proteome</keyword>
<comment type="caution">
    <text evidence="3">The sequence shown here is derived from an EMBL/GenBank/DDBJ whole genome shotgun (WGS) entry which is preliminary data.</text>
</comment>
<dbReference type="InterPro" id="IPR003010">
    <property type="entry name" value="C-N_Hydrolase"/>
</dbReference>
<dbReference type="PANTHER" id="PTHR43674:SF2">
    <property type="entry name" value="BETA-UREIDOPROPIONASE"/>
    <property type="match status" value="1"/>
</dbReference>
<dbReference type="CDD" id="cd07197">
    <property type="entry name" value="nitrilase"/>
    <property type="match status" value="1"/>
</dbReference>
<evidence type="ECO:0000259" key="2">
    <source>
        <dbReference type="Pfam" id="PF00795"/>
    </source>
</evidence>
<evidence type="ECO:0000256" key="1">
    <source>
        <dbReference type="ARBA" id="ARBA00022801"/>
    </source>
</evidence>
<dbReference type="SUPFAM" id="SSF56317">
    <property type="entry name" value="Carbon-nitrogen hydrolase"/>
    <property type="match status" value="1"/>
</dbReference>
<dbReference type="EMBL" id="CAJHOF010000003">
    <property type="protein sequence ID" value="CAD7287555.1"/>
    <property type="molecule type" value="Genomic_DNA"/>
</dbReference>
<accession>A0ABN7K537</accession>
<proteinExistence type="predicted"/>
<dbReference type="EC" id="3.5.1.128" evidence="3"/>
<dbReference type="Proteomes" id="UP000789803">
    <property type="component" value="Unassembled WGS sequence"/>
</dbReference>
<gene>
    <name evidence="3" type="primary">nit1</name>
    <name evidence="3" type="ORF">LMG7974_00434</name>
</gene>
<dbReference type="PANTHER" id="PTHR43674">
    <property type="entry name" value="NITRILASE C965.09-RELATED"/>
    <property type="match status" value="1"/>
</dbReference>
<feature type="domain" description="CN hydrolase" evidence="2">
    <location>
        <begin position="4"/>
        <end position="254"/>
    </location>
</feature>
<evidence type="ECO:0000313" key="4">
    <source>
        <dbReference type="Proteomes" id="UP000789803"/>
    </source>
</evidence>
<reference evidence="3 4" key="1">
    <citation type="submission" date="2020-11" db="EMBL/GenBank/DDBJ databases">
        <authorList>
            <person name="Peeters C."/>
        </authorList>
    </citation>
    <scope>NUCLEOTIDE SEQUENCE [LARGE SCALE GENOMIC DNA]</scope>
    <source>
        <strain evidence="3 4">LMG 7974</strain>
    </source>
</reference>
<dbReference type="RefSeq" id="WP_229932256.1">
    <property type="nucleotide sequence ID" value="NZ_CAJHOF010000003.1"/>
</dbReference>
<sequence length="267" mass="31047">MTKIALLQLPTLALSEARLDYYLKHCKDSGAKLVVLGEYILNSFFKELENMPLSMIKKQSNERKNSLLNLSKKYDLTIVAPLILVKGKDIFKTIAKFTPLGARFHEQQILMPYSHWNEAKFYKNKLKKEKLEFLTFRHDGFKFGILFGYETHFDTCFTTLSKKNIDAIIVPTASTFQSHQRWTELLKMRAFTNSVYIIRANRIGSYKIKNETQEWEFYGDSMLISPLGEVSQKLSNQEEMMIANLSKKELAQARNLWGFKNISKNFA</sequence>
<dbReference type="Gene3D" id="3.60.110.10">
    <property type="entry name" value="Carbon-nitrogen hydrolase"/>
    <property type="match status" value="1"/>
</dbReference>
<name>A0ABN7K537_9BACT</name>
<protein>
    <submittedName>
        <fullName evidence="3">Deaminated glutathione amidase</fullName>
        <ecNumber evidence="3">3.5.1.128</ecNumber>
    </submittedName>
</protein>
<dbReference type="GO" id="GO:0110050">
    <property type="term" value="F:deaminated glutathione amidase activity"/>
    <property type="evidence" value="ECO:0007669"/>
    <property type="project" value="UniProtKB-EC"/>
</dbReference>
<organism evidence="3 4">
    <name type="scientific">Campylobacter majalis</name>
    <dbReference type="NCBI Taxonomy" id="2790656"/>
    <lineage>
        <taxon>Bacteria</taxon>
        <taxon>Pseudomonadati</taxon>
        <taxon>Campylobacterota</taxon>
        <taxon>Epsilonproteobacteria</taxon>
        <taxon>Campylobacterales</taxon>
        <taxon>Campylobacteraceae</taxon>
        <taxon>Campylobacter</taxon>
    </lineage>
</organism>